<sequence>MYCLSWNCRGVGNPRTVCDLLALTQASHPELFFLCETRQPKEKVRRLRNILGLKGFEGVSSDGRSGGLALFWHEHTY</sequence>
<gene>
    <name evidence="1" type="ORF">BRADI_3g44981v3</name>
</gene>
<accession>A0A2K2D3A7</accession>
<dbReference type="PANTHER" id="PTHR35218">
    <property type="entry name" value="RNASE H DOMAIN-CONTAINING PROTEIN"/>
    <property type="match status" value="1"/>
</dbReference>
<dbReference type="InParanoid" id="A0A2K2D3A7"/>
<evidence type="ECO:0000313" key="3">
    <source>
        <dbReference type="Proteomes" id="UP000008810"/>
    </source>
</evidence>
<dbReference type="EnsemblPlants" id="PNT68763">
    <property type="protein sequence ID" value="PNT68763"/>
    <property type="gene ID" value="BRADI_3g44981v3"/>
</dbReference>
<evidence type="ECO:0000313" key="2">
    <source>
        <dbReference type="EnsemblPlants" id="PNT68763"/>
    </source>
</evidence>
<dbReference type="Proteomes" id="UP000008810">
    <property type="component" value="Chromosome 3"/>
</dbReference>
<evidence type="ECO:0000313" key="1">
    <source>
        <dbReference type="EMBL" id="PNT68763.1"/>
    </source>
</evidence>
<proteinExistence type="predicted"/>
<dbReference type="AlphaFoldDB" id="A0A2K2D3A7"/>
<protein>
    <recommendedName>
        <fullName evidence="4">Endonuclease/exonuclease/phosphatase domain-containing protein</fullName>
    </recommendedName>
</protein>
<keyword evidence="3" id="KW-1185">Reference proteome</keyword>
<dbReference type="EMBL" id="CM000882">
    <property type="protein sequence ID" value="PNT68763.1"/>
    <property type="molecule type" value="Genomic_DNA"/>
</dbReference>
<reference evidence="2" key="3">
    <citation type="submission" date="2018-08" db="UniProtKB">
        <authorList>
            <consortium name="EnsemblPlants"/>
        </authorList>
    </citation>
    <scope>IDENTIFICATION</scope>
    <source>
        <strain evidence="2">cv. Bd21</strain>
    </source>
</reference>
<organism evidence="1">
    <name type="scientific">Brachypodium distachyon</name>
    <name type="common">Purple false brome</name>
    <name type="synonym">Trachynia distachya</name>
    <dbReference type="NCBI Taxonomy" id="15368"/>
    <lineage>
        <taxon>Eukaryota</taxon>
        <taxon>Viridiplantae</taxon>
        <taxon>Streptophyta</taxon>
        <taxon>Embryophyta</taxon>
        <taxon>Tracheophyta</taxon>
        <taxon>Spermatophyta</taxon>
        <taxon>Magnoliopsida</taxon>
        <taxon>Liliopsida</taxon>
        <taxon>Poales</taxon>
        <taxon>Poaceae</taxon>
        <taxon>BOP clade</taxon>
        <taxon>Pooideae</taxon>
        <taxon>Stipodae</taxon>
        <taxon>Brachypodieae</taxon>
        <taxon>Brachypodium</taxon>
    </lineage>
</organism>
<evidence type="ECO:0008006" key="4">
    <source>
        <dbReference type="Google" id="ProtNLM"/>
    </source>
</evidence>
<dbReference type="InterPro" id="IPR036691">
    <property type="entry name" value="Endo/exonu/phosph_ase_sf"/>
</dbReference>
<dbReference type="OrthoDB" id="684706at2759"/>
<dbReference type="SUPFAM" id="SSF56219">
    <property type="entry name" value="DNase I-like"/>
    <property type="match status" value="1"/>
</dbReference>
<reference evidence="1" key="2">
    <citation type="submission" date="2017-06" db="EMBL/GenBank/DDBJ databases">
        <title>WGS assembly of Brachypodium distachyon.</title>
        <authorList>
            <consortium name="The International Brachypodium Initiative"/>
            <person name="Lucas S."/>
            <person name="Harmon-Smith M."/>
            <person name="Lail K."/>
            <person name="Tice H."/>
            <person name="Grimwood J."/>
            <person name="Bruce D."/>
            <person name="Barry K."/>
            <person name="Shu S."/>
            <person name="Lindquist E."/>
            <person name="Wang M."/>
            <person name="Pitluck S."/>
            <person name="Vogel J.P."/>
            <person name="Garvin D.F."/>
            <person name="Mockler T.C."/>
            <person name="Schmutz J."/>
            <person name="Rokhsar D."/>
            <person name="Bevan M.W."/>
        </authorList>
    </citation>
    <scope>NUCLEOTIDE SEQUENCE</scope>
    <source>
        <strain evidence="1">Bd21</strain>
    </source>
</reference>
<dbReference type="Gramene" id="PNT68763">
    <property type="protein sequence ID" value="PNT68763"/>
    <property type="gene ID" value="BRADI_3g44981v3"/>
</dbReference>
<reference evidence="1 2" key="1">
    <citation type="journal article" date="2010" name="Nature">
        <title>Genome sequencing and analysis of the model grass Brachypodium distachyon.</title>
        <authorList>
            <consortium name="International Brachypodium Initiative"/>
        </authorList>
    </citation>
    <scope>NUCLEOTIDE SEQUENCE [LARGE SCALE GENOMIC DNA]</scope>
    <source>
        <strain evidence="1 2">Bd21</strain>
    </source>
</reference>
<dbReference type="Gene3D" id="3.60.10.10">
    <property type="entry name" value="Endonuclease/exonuclease/phosphatase"/>
    <property type="match status" value="1"/>
</dbReference>
<dbReference type="PANTHER" id="PTHR35218:SF9">
    <property type="entry name" value="ENDONUCLEASE_EXONUCLEASE_PHOSPHATASE DOMAIN-CONTAINING PROTEIN"/>
    <property type="match status" value="1"/>
</dbReference>
<name>A0A2K2D3A7_BRADI</name>